<protein>
    <submittedName>
        <fullName evidence="1">Uncharacterized protein</fullName>
    </submittedName>
</protein>
<keyword evidence="2" id="KW-1185">Reference proteome</keyword>
<evidence type="ECO:0000313" key="1">
    <source>
        <dbReference type="EMBL" id="KAK9838642.1"/>
    </source>
</evidence>
<proteinExistence type="predicted"/>
<reference evidence="1 2" key="1">
    <citation type="journal article" date="2024" name="Nat. Commun.">
        <title>Phylogenomics reveals the evolutionary origins of lichenization in chlorophyte algae.</title>
        <authorList>
            <person name="Puginier C."/>
            <person name="Libourel C."/>
            <person name="Otte J."/>
            <person name="Skaloud P."/>
            <person name="Haon M."/>
            <person name="Grisel S."/>
            <person name="Petersen M."/>
            <person name="Berrin J.G."/>
            <person name="Delaux P.M."/>
            <person name="Dal Grande F."/>
            <person name="Keller J."/>
        </authorList>
    </citation>
    <scope>NUCLEOTIDE SEQUENCE [LARGE SCALE GENOMIC DNA]</scope>
    <source>
        <strain evidence="1 2">SAG 2145</strain>
    </source>
</reference>
<evidence type="ECO:0000313" key="2">
    <source>
        <dbReference type="Proteomes" id="UP001438707"/>
    </source>
</evidence>
<comment type="caution">
    <text evidence="1">The sequence shown here is derived from an EMBL/GenBank/DDBJ whole genome shotgun (WGS) entry which is preliminary data.</text>
</comment>
<dbReference type="AlphaFoldDB" id="A0AAW1RYH6"/>
<organism evidence="1 2">
    <name type="scientific">Apatococcus lobatus</name>
    <dbReference type="NCBI Taxonomy" id="904363"/>
    <lineage>
        <taxon>Eukaryota</taxon>
        <taxon>Viridiplantae</taxon>
        <taxon>Chlorophyta</taxon>
        <taxon>core chlorophytes</taxon>
        <taxon>Trebouxiophyceae</taxon>
        <taxon>Chlorellales</taxon>
        <taxon>Chlorellaceae</taxon>
        <taxon>Apatococcus</taxon>
    </lineage>
</organism>
<sequence>MISLGSQGASALQSVHQVSRGFGRRSLLYRPQILPQSPAASVPLDSLVIYPNIAGTAAPARYNEPFCDTSLCHTPEEIQAIQDSWPAHGGIGPELVACQPTTTSVTKG</sequence>
<name>A0AAW1RYH6_9CHLO</name>
<dbReference type="Proteomes" id="UP001438707">
    <property type="component" value="Unassembled WGS sequence"/>
</dbReference>
<accession>A0AAW1RYH6</accession>
<gene>
    <name evidence="1" type="ORF">WJX74_000530</name>
</gene>
<dbReference type="EMBL" id="JALJOS010000005">
    <property type="protein sequence ID" value="KAK9838642.1"/>
    <property type="molecule type" value="Genomic_DNA"/>
</dbReference>